<dbReference type="Gene3D" id="3.40.50.12780">
    <property type="entry name" value="N-terminal domain of ligase-like"/>
    <property type="match status" value="1"/>
</dbReference>
<dbReference type="GO" id="GO:0003824">
    <property type="term" value="F:catalytic activity"/>
    <property type="evidence" value="ECO:0007669"/>
    <property type="project" value="InterPro"/>
</dbReference>
<evidence type="ECO:0000313" key="4">
    <source>
        <dbReference type="EMBL" id="TGN87594.1"/>
    </source>
</evidence>
<dbReference type="SUPFAM" id="SSF56801">
    <property type="entry name" value="Acetyl-CoA synthetase-like"/>
    <property type="match status" value="1"/>
</dbReference>
<organism evidence="4 5">
    <name type="scientific">Streptomyces griseoluteus</name>
    <dbReference type="NCBI Taxonomy" id="29306"/>
    <lineage>
        <taxon>Bacteria</taxon>
        <taxon>Bacillati</taxon>
        <taxon>Actinomycetota</taxon>
        <taxon>Actinomycetes</taxon>
        <taxon>Kitasatosporales</taxon>
        <taxon>Streptomycetaceae</taxon>
        <taxon>Streptomyces</taxon>
    </lineage>
</organism>
<dbReference type="InterPro" id="IPR010071">
    <property type="entry name" value="AA_adenyl_dom"/>
</dbReference>
<accession>A0A4Z1DQE3</accession>
<dbReference type="Gene3D" id="3.30.559.30">
    <property type="entry name" value="Nonribosomal peptide synthetase, condensation domain"/>
    <property type="match status" value="1"/>
</dbReference>
<evidence type="ECO:0000313" key="5">
    <source>
        <dbReference type="Proteomes" id="UP000298513"/>
    </source>
</evidence>
<dbReference type="Proteomes" id="UP000298513">
    <property type="component" value="Unassembled WGS sequence"/>
</dbReference>
<protein>
    <submittedName>
        <fullName evidence="4">Amino acid adenylation domain-containing protein</fullName>
    </submittedName>
</protein>
<dbReference type="InterPro" id="IPR000873">
    <property type="entry name" value="AMP-dep_synth/lig_dom"/>
</dbReference>
<dbReference type="Pfam" id="PF00668">
    <property type="entry name" value="Condensation"/>
    <property type="match status" value="1"/>
</dbReference>
<dbReference type="GO" id="GO:0008610">
    <property type="term" value="P:lipid biosynthetic process"/>
    <property type="evidence" value="ECO:0007669"/>
    <property type="project" value="UniProtKB-ARBA"/>
</dbReference>
<comment type="cofactor">
    <cofactor evidence="1">
        <name>pantetheine 4'-phosphate</name>
        <dbReference type="ChEBI" id="CHEBI:47942"/>
    </cofactor>
</comment>
<dbReference type="Pfam" id="PF00550">
    <property type="entry name" value="PP-binding"/>
    <property type="match status" value="1"/>
</dbReference>
<dbReference type="Pfam" id="PF00501">
    <property type="entry name" value="AMP-binding"/>
    <property type="match status" value="1"/>
</dbReference>
<dbReference type="GeneID" id="91533095"/>
<keyword evidence="5" id="KW-1185">Reference proteome</keyword>
<dbReference type="InterPro" id="IPR042099">
    <property type="entry name" value="ANL_N_sf"/>
</dbReference>
<dbReference type="GO" id="GO:0031177">
    <property type="term" value="F:phosphopantetheine binding"/>
    <property type="evidence" value="ECO:0007669"/>
    <property type="project" value="TreeGrafter"/>
</dbReference>
<dbReference type="InterPro" id="IPR001242">
    <property type="entry name" value="Condensation_dom"/>
</dbReference>
<dbReference type="GO" id="GO:0043041">
    <property type="term" value="P:amino acid activation for nonribosomal peptide biosynthetic process"/>
    <property type="evidence" value="ECO:0007669"/>
    <property type="project" value="TreeGrafter"/>
</dbReference>
<dbReference type="GO" id="GO:0044550">
    <property type="term" value="P:secondary metabolite biosynthetic process"/>
    <property type="evidence" value="ECO:0007669"/>
    <property type="project" value="TreeGrafter"/>
</dbReference>
<dbReference type="PROSITE" id="PS00455">
    <property type="entry name" value="AMP_BINDING"/>
    <property type="match status" value="1"/>
</dbReference>
<name>A0A4Z1DQE3_STRGP</name>
<evidence type="ECO:0000256" key="2">
    <source>
        <dbReference type="SAM" id="MobiDB-lite"/>
    </source>
</evidence>
<feature type="region of interest" description="Disordered" evidence="2">
    <location>
        <begin position="725"/>
        <end position="758"/>
    </location>
</feature>
<gene>
    <name evidence="4" type="ORF">E5082_04160</name>
</gene>
<dbReference type="SUPFAM" id="SSF47336">
    <property type="entry name" value="ACP-like"/>
    <property type="match status" value="1"/>
</dbReference>
<dbReference type="InterPro" id="IPR023213">
    <property type="entry name" value="CAT-like_dom_sf"/>
</dbReference>
<dbReference type="Gene3D" id="1.10.1200.10">
    <property type="entry name" value="ACP-like"/>
    <property type="match status" value="1"/>
</dbReference>
<dbReference type="SUPFAM" id="SSF52777">
    <property type="entry name" value="CoA-dependent acyltransferases"/>
    <property type="match status" value="2"/>
</dbReference>
<reference evidence="4 5" key="1">
    <citation type="submission" date="2019-04" db="EMBL/GenBank/DDBJ databases">
        <title>Streptomyces sp. nov. Bv016 isolated from bark of Buahinia variegata.</title>
        <authorList>
            <person name="Kanchanasin P."/>
            <person name="Tanasupawat S."/>
            <person name="Yuki M."/>
            <person name="Kudo T."/>
        </authorList>
    </citation>
    <scope>NUCLEOTIDE SEQUENCE [LARGE SCALE GENOMIC DNA]</scope>
    <source>
        <strain evidence="4 5">JCM 4765</strain>
    </source>
</reference>
<dbReference type="PANTHER" id="PTHR45527:SF1">
    <property type="entry name" value="FATTY ACID SYNTHASE"/>
    <property type="match status" value="1"/>
</dbReference>
<sequence length="979" mass="103917">MIAEMFRDRAARTPGALAVSDGTTTLTYGELASQSEEFALGLAGLGVRRGDLVGLLGGRSVAGVTALVGTVLAGAAYLPLNPGWPAARLRRITDHARPRLVVGPPGAELSVAEVRAAARTAPAVADTGGTPPAYVMFTSGSTGVPKGVVVEQRGVVRLVRAPEHPWLPAGTRAAHGAAPEFDAATLEVWGTLLNGGSLHIADAETMARPAAYARFLRRERIGFAWLTAPLFHRMADHDPAMFSGLHTLMTGGDVVSAGHAGRVLAHCPGLALYNGYGPTENTVFTTVHRITTPVPDPVPIGRAVAGTELYVCDQAGRPVPDGTEGELWVGGAGVARGYLGDPELTAARFPGGRYRTGDLVTRDPDGVLRFHGRADQQVKILGNLVEPAEVTAALLALPAVRQAHTVAVRDEAGEARLSAYAVTDTDPGALRTALAERLPRYLLPAHLTVLDRLPLKASGKVDTARLPAPRAHDGTPAPDELTGLWAQVLGQDPAAIGPDSDFFALGGDSVRLGALLDRIEARLGRRLGFRQVYAVPTPAGMRALLAHAGEATAPVPRASGRTGPAHPAQRGLYALWQADPDSVAYNIPVRLDFGAPVDPERLQAALNTLLDRHEALRTRLTADGDGIRQEVVDDVTVRLETEAGEGGFVRPFDLAAPPLLRARLAGDRRLLLDLHHVVADGVSVRVLVRELLGLLAGRTPPPVPLRWLDAARWCAGRDDDLGHWPAALAGAPGGGTLPTDRPRPPRPSDAGGRVRRDPVAADAVEKTARVHSTTPFVVLLAAYATALARIGGLTDLVIGVPVHGRTHHELADVVGMFVQTMPLRVRLEEDTTLGALVAELRESHQSALDRGAVAYDRLVRELGVGRPGLRDPLVDAFFGLQNLDSYEFAEAGLTASLDFLHPGTTRFDLNLQVHVRPDRLVCDLEHSTELYERASADHLLDSVLLALDEIAIAPEGPVLRRRTARTYASDADFDFGAAR</sequence>
<dbReference type="Gene3D" id="3.30.300.30">
    <property type="match status" value="1"/>
</dbReference>
<dbReference type="PANTHER" id="PTHR45527">
    <property type="entry name" value="NONRIBOSOMAL PEPTIDE SYNTHETASE"/>
    <property type="match status" value="1"/>
</dbReference>
<feature type="domain" description="Carrier" evidence="3">
    <location>
        <begin position="475"/>
        <end position="549"/>
    </location>
</feature>
<dbReference type="InterPro" id="IPR009081">
    <property type="entry name" value="PP-bd_ACP"/>
</dbReference>
<dbReference type="PROSITE" id="PS50075">
    <property type="entry name" value="CARRIER"/>
    <property type="match status" value="1"/>
</dbReference>
<dbReference type="Gene3D" id="3.30.559.10">
    <property type="entry name" value="Chloramphenicol acetyltransferase-like domain"/>
    <property type="match status" value="1"/>
</dbReference>
<proteinExistence type="predicted"/>
<evidence type="ECO:0000259" key="3">
    <source>
        <dbReference type="PROSITE" id="PS50075"/>
    </source>
</evidence>
<dbReference type="EMBL" id="SRRU01000001">
    <property type="protein sequence ID" value="TGN87594.1"/>
    <property type="molecule type" value="Genomic_DNA"/>
</dbReference>
<dbReference type="GO" id="GO:0005737">
    <property type="term" value="C:cytoplasm"/>
    <property type="evidence" value="ECO:0007669"/>
    <property type="project" value="TreeGrafter"/>
</dbReference>
<dbReference type="RefSeq" id="WP_135789889.1">
    <property type="nucleotide sequence ID" value="NZ_BNBQ01000009.1"/>
</dbReference>
<dbReference type="NCBIfam" id="TIGR01733">
    <property type="entry name" value="AA-adenyl-dom"/>
    <property type="match status" value="1"/>
</dbReference>
<comment type="caution">
    <text evidence="4">The sequence shown here is derived from an EMBL/GenBank/DDBJ whole genome shotgun (WGS) entry which is preliminary data.</text>
</comment>
<dbReference type="InterPro" id="IPR020845">
    <property type="entry name" value="AMP-binding_CS"/>
</dbReference>
<dbReference type="AlphaFoldDB" id="A0A4Z1DQE3"/>
<evidence type="ECO:0000256" key="1">
    <source>
        <dbReference type="ARBA" id="ARBA00001957"/>
    </source>
</evidence>
<dbReference type="InterPro" id="IPR025110">
    <property type="entry name" value="AMP-bd_C"/>
</dbReference>
<dbReference type="InterPro" id="IPR045851">
    <property type="entry name" value="AMP-bd_C_sf"/>
</dbReference>
<dbReference type="InterPro" id="IPR036736">
    <property type="entry name" value="ACP-like_sf"/>
</dbReference>
<dbReference type="Pfam" id="PF13193">
    <property type="entry name" value="AMP-binding_C"/>
    <property type="match status" value="1"/>
</dbReference>